<organism evidence="1 2">
    <name type="scientific">Parapoynx stagnalis nucleopolyhedrovirus</name>
    <dbReference type="NCBI Taxonomy" id="2993413"/>
    <lineage>
        <taxon>Viruses</taxon>
        <taxon>Viruses incertae sedis</taxon>
        <taxon>Naldaviricetes</taxon>
        <taxon>Lefavirales</taxon>
        <taxon>Baculoviridae</taxon>
        <taxon>Alphabaculovirus</taxon>
        <taxon>Alphabaculovirus pastagnalis</taxon>
    </lineage>
</organism>
<evidence type="ECO:0000313" key="1">
    <source>
        <dbReference type="EMBL" id="UZE89794.1"/>
    </source>
</evidence>
<evidence type="ECO:0000313" key="2">
    <source>
        <dbReference type="Proteomes" id="UP001264959"/>
    </source>
</evidence>
<accession>A0A9E7Y735</accession>
<protein>
    <submittedName>
        <fullName evidence="1">Uncharacterized protein</fullName>
    </submittedName>
</protein>
<keyword evidence="2" id="KW-1185">Reference proteome</keyword>
<reference evidence="1" key="1">
    <citation type="journal article" date="2022" name="Viruses">
        <title>The Parapoynx stagnalis Nucleopolyhedrovirus (PastNPV), a Divergent Member of the Alphabaculovirus Group I Clade, Encodes a Homolog of Ran GTPase.</title>
        <authorList>
            <person name="Harrison R.L."/>
            <person name="Rowley D.L."/>
        </authorList>
    </citation>
    <scope>NUCLEOTIDE SEQUENCE</scope>
    <source>
        <strain evidence="1">BCIPV-473</strain>
    </source>
</reference>
<name>A0A9E7Y735_9ABAC</name>
<proteinExistence type="predicted"/>
<dbReference type="EMBL" id="ON704650">
    <property type="protein sequence ID" value="UZE89794.1"/>
    <property type="molecule type" value="Genomic_DNA"/>
</dbReference>
<dbReference type="Pfam" id="PF06033">
    <property type="entry name" value="DUF918"/>
    <property type="match status" value="1"/>
</dbReference>
<dbReference type="Proteomes" id="UP001264959">
    <property type="component" value="Segment"/>
</dbReference>
<dbReference type="InterPro" id="IPR009264">
    <property type="entry name" value="AcMNPV_Orf57"/>
</dbReference>
<sequence>MLSCGVRFLEFDDVRVDLSHIRFPENIDHKYNNIYIIFINIKHVLFTNFQLITELSLENIAQKIVEKVVFRVNGIPISLQNDDHIKCNAKRDQSLIIDLGYNSKITIAKQL</sequence>